<dbReference type="PANTHER" id="PTHR30026:SF20">
    <property type="entry name" value="OUTER MEMBRANE PROTEIN TOLC"/>
    <property type="match status" value="1"/>
</dbReference>
<organism evidence="9 10">
    <name type="scientific">Alistipes onderdonkii</name>
    <dbReference type="NCBI Taxonomy" id="328813"/>
    <lineage>
        <taxon>Bacteria</taxon>
        <taxon>Pseudomonadati</taxon>
        <taxon>Bacteroidota</taxon>
        <taxon>Bacteroidia</taxon>
        <taxon>Bacteroidales</taxon>
        <taxon>Rikenellaceae</taxon>
        <taxon>Alistipes</taxon>
    </lineage>
</organism>
<keyword evidence="3" id="KW-0813">Transport</keyword>
<dbReference type="SUPFAM" id="SSF56954">
    <property type="entry name" value="Outer membrane efflux proteins (OEP)"/>
    <property type="match status" value="1"/>
</dbReference>
<dbReference type="AlphaFoldDB" id="A0A1Y3QVV7"/>
<evidence type="ECO:0000256" key="8">
    <source>
        <dbReference type="SAM" id="SignalP"/>
    </source>
</evidence>
<reference evidence="10" key="1">
    <citation type="submission" date="2017-04" db="EMBL/GenBank/DDBJ databases">
        <title>Function of individual gut microbiota members based on whole genome sequencing of pure cultures obtained from chicken caecum.</title>
        <authorList>
            <person name="Medvecky M."/>
            <person name="Cejkova D."/>
            <person name="Polansky O."/>
            <person name="Karasova D."/>
            <person name="Kubasova T."/>
            <person name="Cizek A."/>
            <person name="Rychlik I."/>
        </authorList>
    </citation>
    <scope>NUCLEOTIDE SEQUENCE [LARGE SCALE GENOMIC DNA]</scope>
    <source>
        <strain evidence="10">An90</strain>
    </source>
</reference>
<dbReference type="GO" id="GO:0015288">
    <property type="term" value="F:porin activity"/>
    <property type="evidence" value="ECO:0007669"/>
    <property type="project" value="TreeGrafter"/>
</dbReference>
<keyword evidence="6" id="KW-0472">Membrane</keyword>
<dbReference type="GO" id="GO:1990281">
    <property type="term" value="C:efflux pump complex"/>
    <property type="evidence" value="ECO:0007669"/>
    <property type="project" value="TreeGrafter"/>
</dbReference>
<evidence type="ECO:0000256" key="2">
    <source>
        <dbReference type="ARBA" id="ARBA00007613"/>
    </source>
</evidence>
<keyword evidence="8" id="KW-0732">Signal</keyword>
<evidence type="ECO:0000256" key="7">
    <source>
        <dbReference type="ARBA" id="ARBA00023237"/>
    </source>
</evidence>
<comment type="similarity">
    <text evidence="2">Belongs to the outer membrane factor (OMF) (TC 1.B.17) family.</text>
</comment>
<proteinExistence type="inferred from homology"/>
<dbReference type="InterPro" id="IPR051906">
    <property type="entry name" value="TolC-like"/>
</dbReference>
<feature type="signal peptide" evidence="8">
    <location>
        <begin position="1"/>
        <end position="19"/>
    </location>
</feature>
<name>A0A1Y3QVV7_9BACT</name>
<evidence type="ECO:0000256" key="6">
    <source>
        <dbReference type="ARBA" id="ARBA00023136"/>
    </source>
</evidence>
<evidence type="ECO:0000256" key="4">
    <source>
        <dbReference type="ARBA" id="ARBA00022452"/>
    </source>
</evidence>
<evidence type="ECO:0000256" key="3">
    <source>
        <dbReference type="ARBA" id="ARBA00022448"/>
    </source>
</evidence>
<keyword evidence="4" id="KW-1134">Transmembrane beta strand</keyword>
<protein>
    <recommendedName>
        <fullName evidence="11">Transporter</fullName>
    </recommendedName>
</protein>
<dbReference type="Pfam" id="PF02321">
    <property type="entry name" value="OEP"/>
    <property type="match status" value="1"/>
</dbReference>
<keyword evidence="5" id="KW-0812">Transmembrane</keyword>
<dbReference type="eggNOG" id="COG1538">
    <property type="taxonomic scope" value="Bacteria"/>
</dbReference>
<evidence type="ECO:0000313" key="9">
    <source>
        <dbReference type="EMBL" id="OUN03813.1"/>
    </source>
</evidence>
<comment type="caution">
    <text evidence="9">The sequence shown here is derived from an EMBL/GenBank/DDBJ whole genome shotgun (WGS) entry which is preliminary data.</text>
</comment>
<comment type="subcellular location">
    <subcellularLocation>
        <location evidence="1">Cell outer membrane</location>
    </subcellularLocation>
</comment>
<dbReference type="PANTHER" id="PTHR30026">
    <property type="entry name" value="OUTER MEMBRANE PROTEIN TOLC"/>
    <property type="match status" value="1"/>
</dbReference>
<dbReference type="Proteomes" id="UP000195772">
    <property type="component" value="Unassembled WGS sequence"/>
</dbReference>
<dbReference type="OrthoDB" id="976750at2"/>
<evidence type="ECO:0000313" key="10">
    <source>
        <dbReference type="Proteomes" id="UP000195772"/>
    </source>
</evidence>
<accession>A0A1Y3QVV7</accession>
<evidence type="ECO:0000256" key="5">
    <source>
        <dbReference type="ARBA" id="ARBA00022692"/>
    </source>
</evidence>
<dbReference type="Gene3D" id="1.20.1600.10">
    <property type="entry name" value="Outer membrane efflux proteins (OEP)"/>
    <property type="match status" value="1"/>
</dbReference>
<evidence type="ECO:0000256" key="1">
    <source>
        <dbReference type="ARBA" id="ARBA00004442"/>
    </source>
</evidence>
<dbReference type="EMBL" id="NFHB01000003">
    <property type="protein sequence ID" value="OUN03813.1"/>
    <property type="molecule type" value="Genomic_DNA"/>
</dbReference>
<keyword evidence="7" id="KW-0998">Cell outer membrane</keyword>
<feature type="chain" id="PRO_5013141895" description="Transporter" evidence="8">
    <location>
        <begin position="20"/>
        <end position="426"/>
    </location>
</feature>
<evidence type="ECO:0008006" key="11">
    <source>
        <dbReference type="Google" id="ProtNLM"/>
    </source>
</evidence>
<dbReference type="GO" id="GO:0009279">
    <property type="term" value="C:cell outer membrane"/>
    <property type="evidence" value="ECO:0007669"/>
    <property type="project" value="UniProtKB-SubCell"/>
</dbReference>
<gene>
    <name evidence="9" type="ORF">B5G41_04935</name>
</gene>
<dbReference type="GO" id="GO:0015562">
    <property type="term" value="F:efflux transmembrane transporter activity"/>
    <property type="evidence" value="ECO:0007669"/>
    <property type="project" value="InterPro"/>
</dbReference>
<dbReference type="InterPro" id="IPR003423">
    <property type="entry name" value="OMP_efflux"/>
</dbReference>
<sequence>MKRILILCCCFTAVFQARAQLTLDECRRLAREHYPEIRQYDLIRQTAEYTLSNARRTYLPRFGLSAQATWQTAVPDFPDALTDMLARQGVDFPGMDKDQYKLQLELEQTIWDGGQSSADKRIAEAEAAEQRRSADVDFHTLQGRVDDLYFGILLLDERLLQTDYTLGLLRSNLDKVRALQRNGVAMQTDADAVEAELLTVNQQRTQVAATRDSYRRMLGVFIGRRLGGETLVCPDVAEPASFEPERPELALFDARIDKLAAQEAQVRSATRPRFGLFAQGYYGYPGLNYMQGMMSSDWSWNAMVGVKMSWNFGAYYTRGNSVRKLRVTQQQVEVQRAIFLFNTRLQTTEESGEIVRLRKALADDDRIVQLRRSVREAAEAKLRNGVIDTNDLLRKITDEATAATARSAREIELAKTICELKHTINR</sequence>
<dbReference type="RefSeq" id="WP_087401576.1">
    <property type="nucleotide sequence ID" value="NZ_NFHB01000003.1"/>
</dbReference>